<accession>A0A3P3RAG0</accession>
<feature type="domain" description="DUF7855" evidence="1">
    <location>
        <begin position="1"/>
        <end position="64"/>
    </location>
</feature>
<evidence type="ECO:0000259" key="1">
    <source>
        <dbReference type="Pfam" id="PF25253"/>
    </source>
</evidence>
<evidence type="ECO:0000313" key="3">
    <source>
        <dbReference type="EMBL" id="RRJ30471.1"/>
    </source>
</evidence>
<evidence type="ECO:0000313" key="4">
    <source>
        <dbReference type="Proteomes" id="UP000282322"/>
    </source>
</evidence>
<dbReference type="AlphaFoldDB" id="A0A3P3RAG0"/>
<organism evidence="3 4">
    <name type="scientific">Halocatena pleomorpha</name>
    <dbReference type="NCBI Taxonomy" id="1785090"/>
    <lineage>
        <taxon>Archaea</taxon>
        <taxon>Methanobacteriati</taxon>
        <taxon>Methanobacteriota</taxon>
        <taxon>Stenosarchaea group</taxon>
        <taxon>Halobacteria</taxon>
        <taxon>Halobacteriales</taxon>
        <taxon>Natronomonadaceae</taxon>
        <taxon>Halocatena</taxon>
    </lineage>
</organism>
<feature type="domain" description="DUF7855" evidence="2">
    <location>
        <begin position="66"/>
        <end position="112"/>
    </location>
</feature>
<dbReference type="InterPro" id="IPR057177">
    <property type="entry name" value="DUF7855_N"/>
</dbReference>
<sequence length="112" mass="13057">MLLIITYTRSARSSLRNVRRSHEDTVVRWFGRSALFEATELGAFHGLRLREKHPEAVQIERTRPFNEYMEVPERVRKAVWAYAEREHTSTPYAAFAAGTEHPDVATMARRKL</sequence>
<keyword evidence="4" id="KW-1185">Reference proteome</keyword>
<evidence type="ECO:0000259" key="2">
    <source>
        <dbReference type="Pfam" id="PF26293"/>
    </source>
</evidence>
<comment type="caution">
    <text evidence="3">The sequence shown here is derived from an EMBL/GenBank/DDBJ whole genome shotgun (WGS) entry which is preliminary data.</text>
</comment>
<dbReference type="OrthoDB" id="269514at2157"/>
<proteinExistence type="predicted"/>
<dbReference type="InterPro" id="IPR058577">
    <property type="entry name" value="DUF7855_C"/>
</dbReference>
<dbReference type="Pfam" id="PF26293">
    <property type="entry name" value="DUF7855_C"/>
    <property type="match status" value="1"/>
</dbReference>
<dbReference type="EMBL" id="RRCH01000021">
    <property type="protein sequence ID" value="RRJ30471.1"/>
    <property type="molecule type" value="Genomic_DNA"/>
</dbReference>
<dbReference type="Pfam" id="PF25253">
    <property type="entry name" value="DUF7855"/>
    <property type="match status" value="1"/>
</dbReference>
<gene>
    <name evidence="3" type="ORF">EIK79_09295</name>
</gene>
<reference evidence="3 4" key="1">
    <citation type="submission" date="2018-11" db="EMBL/GenBank/DDBJ databases">
        <title>Taxonoimc description of Halomarina strain SPP-AMP-1.</title>
        <authorList>
            <person name="Pal Y."/>
            <person name="Srinivasana K."/>
            <person name="Verma A."/>
            <person name="Kumar P."/>
        </authorList>
    </citation>
    <scope>NUCLEOTIDE SEQUENCE [LARGE SCALE GENOMIC DNA]</scope>
    <source>
        <strain evidence="3 4">SPP-AMP-1</strain>
    </source>
</reference>
<name>A0A3P3RAG0_9EURY</name>
<protein>
    <submittedName>
        <fullName evidence="3">Uncharacterized protein</fullName>
    </submittedName>
</protein>
<dbReference type="Proteomes" id="UP000282322">
    <property type="component" value="Unassembled WGS sequence"/>
</dbReference>
<dbReference type="RefSeq" id="WP_124954843.1">
    <property type="nucleotide sequence ID" value="NZ_RRCH01000021.1"/>
</dbReference>